<evidence type="ECO:0008006" key="5">
    <source>
        <dbReference type="Google" id="ProtNLM"/>
    </source>
</evidence>
<accession>A0A1J1H7Y4</accession>
<feature type="transmembrane region" description="Helical" evidence="2">
    <location>
        <begin position="613"/>
        <end position="632"/>
    </location>
</feature>
<evidence type="ECO:0000256" key="2">
    <source>
        <dbReference type="SAM" id="Phobius"/>
    </source>
</evidence>
<gene>
    <name evidence="3" type="ORF">PRELSG_1136700</name>
</gene>
<evidence type="ECO:0000313" key="4">
    <source>
        <dbReference type="Proteomes" id="UP000220158"/>
    </source>
</evidence>
<dbReference type="Proteomes" id="UP000220158">
    <property type="component" value="Chromosome 11"/>
</dbReference>
<name>A0A1J1H7Y4_PLARL</name>
<keyword evidence="4" id="KW-1185">Reference proteome</keyword>
<dbReference type="EMBL" id="LN835306">
    <property type="protein sequence ID" value="CRH01019.1"/>
    <property type="molecule type" value="Genomic_DNA"/>
</dbReference>
<dbReference type="GeneID" id="39737146"/>
<dbReference type="OrthoDB" id="366215at2759"/>
<protein>
    <recommendedName>
        <fullName evidence="5">Basal complex transmembrane protein 1</fullName>
    </recommendedName>
</protein>
<feature type="transmembrane region" description="Helical" evidence="2">
    <location>
        <begin position="652"/>
        <end position="673"/>
    </location>
</feature>
<dbReference type="RefSeq" id="XP_028534020.1">
    <property type="nucleotide sequence ID" value="XM_028677652.1"/>
</dbReference>
<organism evidence="3 4">
    <name type="scientific">Plasmodium relictum</name>
    <dbReference type="NCBI Taxonomy" id="85471"/>
    <lineage>
        <taxon>Eukaryota</taxon>
        <taxon>Sar</taxon>
        <taxon>Alveolata</taxon>
        <taxon>Apicomplexa</taxon>
        <taxon>Aconoidasida</taxon>
        <taxon>Haemosporida</taxon>
        <taxon>Plasmodiidae</taxon>
        <taxon>Plasmodium</taxon>
        <taxon>Plasmodium (Haemamoeba)</taxon>
    </lineage>
</organism>
<feature type="region of interest" description="Disordered" evidence="1">
    <location>
        <begin position="224"/>
        <end position="254"/>
    </location>
</feature>
<feature type="compositionally biased region" description="Basic and acidic residues" evidence="1">
    <location>
        <begin position="232"/>
        <end position="254"/>
    </location>
</feature>
<dbReference type="KEGG" id="prel:PRELSG_1136700"/>
<evidence type="ECO:0000256" key="1">
    <source>
        <dbReference type="SAM" id="MobiDB-lite"/>
    </source>
</evidence>
<keyword evidence="2" id="KW-0812">Transmembrane</keyword>
<keyword evidence="2" id="KW-1133">Transmembrane helix</keyword>
<reference evidence="3 4" key="1">
    <citation type="submission" date="2015-04" db="EMBL/GenBank/DDBJ databases">
        <authorList>
            <consortium name="Pathogen Informatics"/>
        </authorList>
    </citation>
    <scope>NUCLEOTIDE SEQUENCE [LARGE SCALE GENOMIC DNA]</scope>
    <source>
        <strain evidence="3 4">SGS1</strain>
    </source>
</reference>
<dbReference type="OMA" id="NVVFLYF"/>
<dbReference type="VEuPathDB" id="PlasmoDB:PRELSG_1136700"/>
<evidence type="ECO:0000313" key="3">
    <source>
        <dbReference type="EMBL" id="CRH01019.1"/>
    </source>
</evidence>
<sequence>MKTINKNSHLKNDDFTLNVNNSNDFNRILGEIKLKQLQYEKEKTKKNPKSKIETKNENKIGSHKKELEKNTMEYKKILRKNRNNHEKYSRKHKSEEKIKKEIFEDTPIFPHIKSLILDHESESRNSEYSYDMKNAKDEKIKNNNSLNKNGNHTIYDIYTNTLKKLSIKDENNFLKGKKKGNLYINDKILENKKKNLYGGIKNKKNMNLINANISNSYDTSSYSIIQRSESNNSKKRERVNDQKQKEAKQKKSYQENHCLHINNRNYNDIENINNNYATNNQTYYDNRLADNCNIIKENHNYSSDKCYEDENTKGRKKEKLEKEQDEYKYEYEEKNKGKYQDNNEDYYINEESYENSIEMEKSHKSNTNESISLKNENFLLKDKENPKKKQKMHIENSSKYNETEKASDYLKTPFMLSIECLDENEKQLINKREIKNEDMEIINLNHGNDILSNCMDTYHKNNSILAPVKKRPINNMNYLLNDQAYDKKKLLNEKKIRNYSKSEVTTTDSEYSFNENLNISYENFKTKNKNKMFSVVDERKNKKDLLKIINSKNILNIRKILRIMRELYIGFIGLQLIYFITYILFGNNSVYLIQIISISCTFFSLLDANYHGYILNGFIDICIAIFLNIAIIKDTSGFKSLQTDNVLKNIATSNVILLYMFSVFSFVNSYYIFRLHSLEKQSIKHIIRNIESRKEKEIKVIT</sequence>
<dbReference type="AlphaFoldDB" id="A0A1J1H7Y4"/>
<proteinExistence type="predicted"/>
<feature type="transmembrane region" description="Helical" evidence="2">
    <location>
        <begin position="567"/>
        <end position="585"/>
    </location>
</feature>
<keyword evidence="2" id="KW-0472">Membrane</keyword>